<proteinExistence type="inferred from homology"/>
<dbReference type="Pfam" id="PF00528">
    <property type="entry name" value="BPD_transp_1"/>
    <property type="match status" value="1"/>
</dbReference>
<feature type="transmembrane region" description="Helical" evidence="7">
    <location>
        <begin position="202"/>
        <end position="220"/>
    </location>
</feature>
<dbReference type="Proteomes" id="UP001501746">
    <property type="component" value="Unassembled WGS sequence"/>
</dbReference>
<dbReference type="SUPFAM" id="SSF161098">
    <property type="entry name" value="MetI-like"/>
    <property type="match status" value="1"/>
</dbReference>
<dbReference type="PROSITE" id="PS50928">
    <property type="entry name" value="ABC_TM1"/>
    <property type="match status" value="1"/>
</dbReference>
<evidence type="ECO:0000256" key="3">
    <source>
        <dbReference type="ARBA" id="ARBA00022475"/>
    </source>
</evidence>
<evidence type="ECO:0000256" key="2">
    <source>
        <dbReference type="ARBA" id="ARBA00022448"/>
    </source>
</evidence>
<evidence type="ECO:0000256" key="1">
    <source>
        <dbReference type="ARBA" id="ARBA00004651"/>
    </source>
</evidence>
<comment type="similarity">
    <text evidence="7">Belongs to the binding-protein-dependent transport system permease family.</text>
</comment>
<feature type="transmembrane region" description="Helical" evidence="7">
    <location>
        <begin position="84"/>
        <end position="108"/>
    </location>
</feature>
<accession>A0ABP4ZDR1</accession>
<protein>
    <submittedName>
        <fullName evidence="9">Carbohydrate ABC transporter permease</fullName>
    </submittedName>
</protein>
<evidence type="ECO:0000259" key="8">
    <source>
        <dbReference type="PROSITE" id="PS50928"/>
    </source>
</evidence>
<organism evidence="9 10">
    <name type="scientific">Agromyces salentinus</name>
    <dbReference type="NCBI Taxonomy" id="269421"/>
    <lineage>
        <taxon>Bacteria</taxon>
        <taxon>Bacillati</taxon>
        <taxon>Actinomycetota</taxon>
        <taxon>Actinomycetes</taxon>
        <taxon>Micrococcales</taxon>
        <taxon>Microbacteriaceae</taxon>
        <taxon>Agromyces</taxon>
    </lineage>
</organism>
<sequence>MALPNQLATTPARKFAVTLLAWLAAIGFALPLLWMLAGSFRTGTDIFTNLYPLSWKLFIPTEVTFDNYATLMVGEFGLSVANSIFVTAVTVIVGLLICAMAAFALSILRFRGAAFVFALVVLSFLVPFDAIAVPLANLFRTWNLDNSYLGLILPGLANGFAIFVLRQFFMNIPLELAEAARVDGLGWWGIFWRIYLPLSKPALIGAGFTLFLFQWGAYLWPLMIGTEPSKVLGPIALANLAGQFEVDFGAIFAGAFLLTLVPLILLLIFQRQFTESLASTGTKG</sequence>
<gene>
    <name evidence="9" type="ORF">GCM10009750_36000</name>
</gene>
<evidence type="ECO:0000313" key="10">
    <source>
        <dbReference type="Proteomes" id="UP001501746"/>
    </source>
</evidence>
<keyword evidence="3" id="KW-1003">Cell membrane</keyword>
<keyword evidence="6 7" id="KW-0472">Membrane</keyword>
<dbReference type="EMBL" id="BAAANK010000012">
    <property type="protein sequence ID" value="GAA1846397.1"/>
    <property type="molecule type" value="Genomic_DNA"/>
</dbReference>
<feature type="domain" description="ABC transmembrane type-1" evidence="8">
    <location>
        <begin position="80"/>
        <end position="269"/>
    </location>
</feature>
<comment type="caution">
    <text evidence="9">The sequence shown here is derived from an EMBL/GenBank/DDBJ whole genome shotgun (WGS) entry which is preliminary data.</text>
</comment>
<comment type="subcellular location">
    <subcellularLocation>
        <location evidence="1 7">Cell membrane</location>
        <topology evidence="1 7">Multi-pass membrane protein</topology>
    </subcellularLocation>
</comment>
<dbReference type="RefSeq" id="WP_157428507.1">
    <property type="nucleotide sequence ID" value="NZ_BAAANK010000012.1"/>
</dbReference>
<dbReference type="Gene3D" id="1.10.3720.10">
    <property type="entry name" value="MetI-like"/>
    <property type="match status" value="1"/>
</dbReference>
<keyword evidence="2 7" id="KW-0813">Transport</keyword>
<dbReference type="PANTHER" id="PTHR43744">
    <property type="entry name" value="ABC TRANSPORTER PERMEASE PROTEIN MG189-RELATED-RELATED"/>
    <property type="match status" value="1"/>
</dbReference>
<feature type="transmembrane region" description="Helical" evidence="7">
    <location>
        <begin position="15"/>
        <end position="37"/>
    </location>
</feature>
<evidence type="ECO:0000256" key="5">
    <source>
        <dbReference type="ARBA" id="ARBA00022989"/>
    </source>
</evidence>
<dbReference type="InterPro" id="IPR000515">
    <property type="entry name" value="MetI-like"/>
</dbReference>
<feature type="transmembrane region" description="Helical" evidence="7">
    <location>
        <begin position="248"/>
        <end position="269"/>
    </location>
</feature>
<keyword evidence="5 7" id="KW-1133">Transmembrane helix</keyword>
<feature type="transmembrane region" description="Helical" evidence="7">
    <location>
        <begin position="115"/>
        <end position="136"/>
    </location>
</feature>
<evidence type="ECO:0000256" key="4">
    <source>
        <dbReference type="ARBA" id="ARBA00022692"/>
    </source>
</evidence>
<name>A0ABP4ZDR1_9MICO</name>
<evidence type="ECO:0000313" key="9">
    <source>
        <dbReference type="EMBL" id="GAA1846397.1"/>
    </source>
</evidence>
<dbReference type="CDD" id="cd06261">
    <property type="entry name" value="TM_PBP2"/>
    <property type="match status" value="1"/>
</dbReference>
<evidence type="ECO:0000256" key="6">
    <source>
        <dbReference type="ARBA" id="ARBA00023136"/>
    </source>
</evidence>
<feature type="transmembrane region" description="Helical" evidence="7">
    <location>
        <begin position="148"/>
        <end position="165"/>
    </location>
</feature>
<dbReference type="InterPro" id="IPR035906">
    <property type="entry name" value="MetI-like_sf"/>
</dbReference>
<keyword evidence="10" id="KW-1185">Reference proteome</keyword>
<reference evidence="10" key="1">
    <citation type="journal article" date="2019" name="Int. J. Syst. Evol. Microbiol.">
        <title>The Global Catalogue of Microorganisms (GCM) 10K type strain sequencing project: providing services to taxonomists for standard genome sequencing and annotation.</title>
        <authorList>
            <consortium name="The Broad Institute Genomics Platform"/>
            <consortium name="The Broad Institute Genome Sequencing Center for Infectious Disease"/>
            <person name="Wu L."/>
            <person name="Ma J."/>
        </authorList>
    </citation>
    <scope>NUCLEOTIDE SEQUENCE [LARGE SCALE GENOMIC DNA]</scope>
    <source>
        <strain evidence="10">JCM 14323</strain>
    </source>
</reference>
<evidence type="ECO:0000256" key="7">
    <source>
        <dbReference type="RuleBase" id="RU363032"/>
    </source>
</evidence>
<keyword evidence="4 7" id="KW-0812">Transmembrane</keyword>
<dbReference type="PANTHER" id="PTHR43744:SF8">
    <property type="entry name" value="SN-GLYCEROL-3-PHOSPHATE TRANSPORT SYSTEM PERMEASE PROTEIN UGPE"/>
    <property type="match status" value="1"/>
</dbReference>